<evidence type="ECO:0000313" key="2">
    <source>
        <dbReference type="EMBL" id="KAH7231045.1"/>
    </source>
</evidence>
<reference evidence="2" key="1">
    <citation type="journal article" date="2021" name="Nat. Commun.">
        <title>Genetic determinants of endophytism in the Arabidopsis root mycobiome.</title>
        <authorList>
            <person name="Mesny F."/>
            <person name="Miyauchi S."/>
            <person name="Thiergart T."/>
            <person name="Pickel B."/>
            <person name="Atanasova L."/>
            <person name="Karlsson M."/>
            <person name="Huettel B."/>
            <person name="Barry K.W."/>
            <person name="Haridas S."/>
            <person name="Chen C."/>
            <person name="Bauer D."/>
            <person name="Andreopoulos W."/>
            <person name="Pangilinan J."/>
            <person name="LaButti K."/>
            <person name="Riley R."/>
            <person name="Lipzen A."/>
            <person name="Clum A."/>
            <person name="Drula E."/>
            <person name="Henrissat B."/>
            <person name="Kohler A."/>
            <person name="Grigoriev I.V."/>
            <person name="Martin F.M."/>
            <person name="Hacquard S."/>
        </authorList>
    </citation>
    <scope>NUCLEOTIDE SEQUENCE</scope>
    <source>
        <strain evidence="2">MPI-SDFR-AT-0068</strain>
    </source>
</reference>
<keyword evidence="1" id="KW-0472">Membrane</keyword>
<evidence type="ECO:0000313" key="3">
    <source>
        <dbReference type="Proteomes" id="UP000813427"/>
    </source>
</evidence>
<organism evidence="2 3">
    <name type="scientific">Fusarium tricinctum</name>
    <dbReference type="NCBI Taxonomy" id="61284"/>
    <lineage>
        <taxon>Eukaryota</taxon>
        <taxon>Fungi</taxon>
        <taxon>Dikarya</taxon>
        <taxon>Ascomycota</taxon>
        <taxon>Pezizomycotina</taxon>
        <taxon>Sordariomycetes</taxon>
        <taxon>Hypocreomycetidae</taxon>
        <taxon>Hypocreales</taxon>
        <taxon>Nectriaceae</taxon>
        <taxon>Fusarium</taxon>
        <taxon>Fusarium tricinctum species complex</taxon>
    </lineage>
</organism>
<dbReference type="Gene3D" id="1.20.58.340">
    <property type="entry name" value="Magnesium transport protein CorA, transmembrane region"/>
    <property type="match status" value="1"/>
</dbReference>
<feature type="transmembrane region" description="Helical" evidence="1">
    <location>
        <begin position="373"/>
        <end position="392"/>
    </location>
</feature>
<feature type="transmembrane region" description="Helical" evidence="1">
    <location>
        <begin position="407"/>
        <end position="428"/>
    </location>
</feature>
<gene>
    <name evidence="2" type="ORF">BKA59DRAFT_488754</name>
</gene>
<comment type="caution">
    <text evidence="2">The sequence shown here is derived from an EMBL/GenBank/DDBJ whole genome shotgun (WGS) entry which is preliminary data.</text>
</comment>
<evidence type="ECO:0000256" key="1">
    <source>
        <dbReference type="SAM" id="Phobius"/>
    </source>
</evidence>
<dbReference type="Proteomes" id="UP000813427">
    <property type="component" value="Unassembled WGS sequence"/>
</dbReference>
<dbReference type="EMBL" id="JAGPXF010000009">
    <property type="protein sequence ID" value="KAH7231045.1"/>
    <property type="molecule type" value="Genomic_DNA"/>
</dbReference>
<dbReference type="AlphaFoldDB" id="A0A8K0W5W2"/>
<keyword evidence="1" id="KW-1133">Transmembrane helix</keyword>
<accession>A0A8K0W5W2</accession>
<dbReference type="OrthoDB" id="3561681at2759"/>
<name>A0A8K0W5W2_9HYPO</name>
<sequence length="442" mass="50013">MPRCSAAPLQEPSVSQRIDLTAKRTSPQIMDGLRALARTKAISHGSFQESQIGARYFSMIRVFAYPTQDPTYERGDVPEEGVSEPLGHPQGAAQYANARLNLVIIPRDDTETIKMSRNNFLRLYDSFNIDPSTLDHICQNWYGFDFSGTMYNGACTFFIGTVLYTLAFSFNPATTETSAILLPRDSNGFSTGLEATREFETILRSYIDKLRSPTTLILVALVHLEQWLDMSIYRQLRDIRRAEHKSGYGPYGMRSKRVEIDTLTQLSIEIGTTLVTLSNTVRHQEIAKSLVEFLDESAKPDAKNSFAPARIKEVCDASFLPAIDHLKRQLKGGALSTKYLQERTQSQSDVIFALLTHEDAKISIDQGESMKTIAVVTMVFLPGTFLATLWAVPSLQWDQTPVIQSNFWVYWVFALPFTAFVLVIWHIFTRQKRYLTLRSSFL</sequence>
<proteinExistence type="predicted"/>
<keyword evidence="3" id="KW-1185">Reference proteome</keyword>
<protein>
    <submittedName>
        <fullName evidence="2">Uncharacterized protein</fullName>
    </submittedName>
</protein>
<keyword evidence="1" id="KW-0812">Transmembrane</keyword>